<keyword evidence="2" id="KW-1185">Reference proteome</keyword>
<gene>
    <name evidence="1" type="ORF">HanXRQr2_Chr17g0788641</name>
</gene>
<dbReference type="AlphaFoldDB" id="A0A9K3DH59"/>
<reference evidence="1" key="1">
    <citation type="journal article" date="2017" name="Nature">
        <title>The sunflower genome provides insights into oil metabolism, flowering and Asterid evolution.</title>
        <authorList>
            <person name="Badouin H."/>
            <person name="Gouzy J."/>
            <person name="Grassa C.J."/>
            <person name="Murat F."/>
            <person name="Staton S.E."/>
            <person name="Cottret L."/>
            <person name="Lelandais-Briere C."/>
            <person name="Owens G.L."/>
            <person name="Carrere S."/>
            <person name="Mayjonade B."/>
            <person name="Legrand L."/>
            <person name="Gill N."/>
            <person name="Kane N.C."/>
            <person name="Bowers J.E."/>
            <person name="Hubner S."/>
            <person name="Bellec A."/>
            <person name="Berard A."/>
            <person name="Berges H."/>
            <person name="Blanchet N."/>
            <person name="Boniface M.C."/>
            <person name="Brunel D."/>
            <person name="Catrice O."/>
            <person name="Chaidir N."/>
            <person name="Claudel C."/>
            <person name="Donnadieu C."/>
            <person name="Faraut T."/>
            <person name="Fievet G."/>
            <person name="Helmstetter N."/>
            <person name="King M."/>
            <person name="Knapp S.J."/>
            <person name="Lai Z."/>
            <person name="Le Paslier M.C."/>
            <person name="Lippi Y."/>
            <person name="Lorenzon L."/>
            <person name="Mandel J.R."/>
            <person name="Marage G."/>
            <person name="Marchand G."/>
            <person name="Marquand E."/>
            <person name="Bret-Mestries E."/>
            <person name="Morien E."/>
            <person name="Nambeesan S."/>
            <person name="Nguyen T."/>
            <person name="Pegot-Espagnet P."/>
            <person name="Pouilly N."/>
            <person name="Raftis F."/>
            <person name="Sallet E."/>
            <person name="Schiex T."/>
            <person name="Thomas J."/>
            <person name="Vandecasteele C."/>
            <person name="Vares D."/>
            <person name="Vear F."/>
            <person name="Vautrin S."/>
            <person name="Crespi M."/>
            <person name="Mangin B."/>
            <person name="Burke J.M."/>
            <person name="Salse J."/>
            <person name="Munos S."/>
            <person name="Vincourt P."/>
            <person name="Rieseberg L.H."/>
            <person name="Langlade N.B."/>
        </authorList>
    </citation>
    <scope>NUCLEOTIDE SEQUENCE</scope>
    <source>
        <tissue evidence="1">Leaves</tissue>
    </source>
</reference>
<sequence>MSLCPECRILTPYDGESNYKHVGRNGRSNRLTIRKIRKFSCH</sequence>
<protein>
    <submittedName>
        <fullName evidence="1">Uncharacterized protein</fullName>
    </submittedName>
</protein>
<reference evidence="1" key="2">
    <citation type="submission" date="2020-06" db="EMBL/GenBank/DDBJ databases">
        <title>Helianthus annuus Genome sequencing and assembly Release 2.</title>
        <authorList>
            <person name="Gouzy J."/>
            <person name="Langlade N."/>
            <person name="Munos S."/>
        </authorList>
    </citation>
    <scope>NUCLEOTIDE SEQUENCE</scope>
    <source>
        <tissue evidence="1">Leaves</tissue>
    </source>
</reference>
<accession>A0A9K3DH59</accession>
<dbReference type="Proteomes" id="UP000215914">
    <property type="component" value="Unassembled WGS sequence"/>
</dbReference>
<proteinExistence type="predicted"/>
<name>A0A9K3DH59_HELAN</name>
<dbReference type="Gramene" id="mRNA:HanXRQr2_Chr17g0788641">
    <property type="protein sequence ID" value="mRNA:HanXRQr2_Chr17g0788641"/>
    <property type="gene ID" value="HanXRQr2_Chr17g0788641"/>
</dbReference>
<dbReference type="EMBL" id="MNCJ02000332">
    <property type="protein sequence ID" value="KAF5754208.1"/>
    <property type="molecule type" value="Genomic_DNA"/>
</dbReference>
<evidence type="ECO:0000313" key="1">
    <source>
        <dbReference type="EMBL" id="KAF5754208.1"/>
    </source>
</evidence>
<organism evidence="1 2">
    <name type="scientific">Helianthus annuus</name>
    <name type="common">Common sunflower</name>
    <dbReference type="NCBI Taxonomy" id="4232"/>
    <lineage>
        <taxon>Eukaryota</taxon>
        <taxon>Viridiplantae</taxon>
        <taxon>Streptophyta</taxon>
        <taxon>Embryophyta</taxon>
        <taxon>Tracheophyta</taxon>
        <taxon>Spermatophyta</taxon>
        <taxon>Magnoliopsida</taxon>
        <taxon>eudicotyledons</taxon>
        <taxon>Gunneridae</taxon>
        <taxon>Pentapetalae</taxon>
        <taxon>asterids</taxon>
        <taxon>campanulids</taxon>
        <taxon>Asterales</taxon>
        <taxon>Asteraceae</taxon>
        <taxon>Asteroideae</taxon>
        <taxon>Heliantheae alliance</taxon>
        <taxon>Heliantheae</taxon>
        <taxon>Helianthus</taxon>
    </lineage>
</organism>
<evidence type="ECO:0000313" key="2">
    <source>
        <dbReference type="Proteomes" id="UP000215914"/>
    </source>
</evidence>
<comment type="caution">
    <text evidence="1">The sequence shown here is derived from an EMBL/GenBank/DDBJ whole genome shotgun (WGS) entry which is preliminary data.</text>
</comment>